<dbReference type="Proteomes" id="UP000056905">
    <property type="component" value="Chromosome"/>
</dbReference>
<dbReference type="InterPro" id="IPR006683">
    <property type="entry name" value="Thioestr_dom"/>
</dbReference>
<dbReference type="CDD" id="cd03443">
    <property type="entry name" value="PaaI_thioesterase"/>
    <property type="match status" value="1"/>
</dbReference>
<dbReference type="Pfam" id="PF03061">
    <property type="entry name" value="4HBT"/>
    <property type="match status" value="1"/>
</dbReference>
<name>A0A0P0NXE4_9CAUL</name>
<evidence type="ECO:0000313" key="4">
    <source>
        <dbReference type="Proteomes" id="UP000056905"/>
    </source>
</evidence>
<dbReference type="OrthoDB" id="9813282at2"/>
<keyword evidence="4" id="KW-1185">Reference proteome</keyword>
<dbReference type="KEGG" id="chq:AQ619_02240"/>
<evidence type="ECO:0000259" key="2">
    <source>
        <dbReference type="Pfam" id="PF03061"/>
    </source>
</evidence>
<dbReference type="PANTHER" id="PTHR43240:SF8">
    <property type="entry name" value="PHENYLACETIC ACID DEGRADATION-RELATED PROTEIN"/>
    <property type="match status" value="1"/>
</dbReference>
<gene>
    <name evidence="3" type="ORF">AQ619_02240</name>
</gene>
<organism evidence="3 4">
    <name type="scientific">Caulobacter henricii</name>
    <dbReference type="NCBI Taxonomy" id="69395"/>
    <lineage>
        <taxon>Bacteria</taxon>
        <taxon>Pseudomonadati</taxon>
        <taxon>Pseudomonadota</taxon>
        <taxon>Alphaproteobacteria</taxon>
        <taxon>Caulobacterales</taxon>
        <taxon>Caulobacteraceae</taxon>
        <taxon>Caulobacter</taxon>
    </lineage>
</organism>
<dbReference type="PANTHER" id="PTHR43240">
    <property type="entry name" value="1,4-DIHYDROXY-2-NAPHTHOYL-COA THIOESTERASE 1"/>
    <property type="match status" value="1"/>
</dbReference>
<dbReference type="InterPro" id="IPR029069">
    <property type="entry name" value="HotDog_dom_sf"/>
</dbReference>
<dbReference type="RefSeq" id="WP_062143663.1">
    <property type="nucleotide sequence ID" value="NZ_CP013002.1"/>
</dbReference>
<dbReference type="NCBIfam" id="TIGR00369">
    <property type="entry name" value="unchar_dom_1"/>
    <property type="match status" value="1"/>
</dbReference>
<sequence length="139" mass="14758">MSEDFSTALTERQSGHLPDLLGLEWLEARAGYVKGRFTVARHHMAPNGFLHAASVIALADSACGYGCVVSLPQGATGFTTIELKSNFLGTVLEGGVLCEASLLHGGRTTQVWDAVVTAEATGKTIALFRCTQMVLHPRA</sequence>
<dbReference type="GO" id="GO:0061522">
    <property type="term" value="F:1,4-dihydroxy-2-naphthoyl-CoA thioesterase activity"/>
    <property type="evidence" value="ECO:0007669"/>
    <property type="project" value="TreeGrafter"/>
</dbReference>
<dbReference type="AlphaFoldDB" id="A0A0P0NXE4"/>
<proteinExistence type="predicted"/>
<dbReference type="GO" id="GO:0005829">
    <property type="term" value="C:cytosol"/>
    <property type="evidence" value="ECO:0007669"/>
    <property type="project" value="TreeGrafter"/>
</dbReference>
<protein>
    <submittedName>
        <fullName evidence="3">Competence protein ComA</fullName>
    </submittedName>
</protein>
<dbReference type="SUPFAM" id="SSF54637">
    <property type="entry name" value="Thioesterase/thiol ester dehydrase-isomerase"/>
    <property type="match status" value="1"/>
</dbReference>
<accession>A0A0P0NXE4</accession>
<dbReference type="EMBL" id="CP013002">
    <property type="protein sequence ID" value="ALL12275.1"/>
    <property type="molecule type" value="Genomic_DNA"/>
</dbReference>
<keyword evidence="1" id="KW-0378">Hydrolase</keyword>
<reference evidence="3 4" key="1">
    <citation type="submission" date="2015-10" db="EMBL/GenBank/DDBJ databases">
        <title>Conservation of the essential genome among Caulobacter and Brevundimonas species.</title>
        <authorList>
            <person name="Scott D."/>
            <person name="Ely B."/>
        </authorList>
    </citation>
    <scope>NUCLEOTIDE SEQUENCE [LARGE SCALE GENOMIC DNA]</scope>
    <source>
        <strain evidence="3 4">CB4</strain>
    </source>
</reference>
<feature type="domain" description="Thioesterase" evidence="2">
    <location>
        <begin position="47"/>
        <end position="122"/>
    </location>
</feature>
<dbReference type="Gene3D" id="3.10.129.10">
    <property type="entry name" value="Hotdog Thioesterase"/>
    <property type="match status" value="1"/>
</dbReference>
<dbReference type="InterPro" id="IPR003736">
    <property type="entry name" value="PAAI_dom"/>
</dbReference>
<evidence type="ECO:0000313" key="3">
    <source>
        <dbReference type="EMBL" id="ALL12275.1"/>
    </source>
</evidence>
<dbReference type="STRING" id="69395.AQ619_02240"/>
<evidence type="ECO:0000256" key="1">
    <source>
        <dbReference type="ARBA" id="ARBA00022801"/>
    </source>
</evidence>